<evidence type="ECO:0000256" key="3">
    <source>
        <dbReference type="ARBA" id="ARBA00022448"/>
    </source>
</evidence>
<comment type="subcellular location">
    <subcellularLocation>
        <location evidence="1">Endomembrane system</location>
        <topology evidence="1">Multi-pass membrane protein</topology>
    </subcellularLocation>
</comment>
<dbReference type="GO" id="GO:0000329">
    <property type="term" value="C:fungal-type vacuole membrane"/>
    <property type="evidence" value="ECO:0007669"/>
    <property type="project" value="TreeGrafter"/>
</dbReference>
<dbReference type="InterPro" id="IPR004837">
    <property type="entry name" value="NaCa_Exmemb"/>
</dbReference>
<evidence type="ECO:0000256" key="4">
    <source>
        <dbReference type="ARBA" id="ARBA00022692"/>
    </source>
</evidence>
<keyword evidence="4 9" id="KW-0812">Transmembrane</keyword>
<feature type="transmembrane region" description="Helical" evidence="9">
    <location>
        <begin position="169"/>
        <end position="192"/>
    </location>
</feature>
<name>A0A2S4KLI5_9HYPO</name>
<keyword evidence="6" id="KW-0406">Ion transport</keyword>
<organism evidence="11 12">
    <name type="scientific">Tolypocladium paradoxum</name>
    <dbReference type="NCBI Taxonomy" id="94208"/>
    <lineage>
        <taxon>Eukaryota</taxon>
        <taxon>Fungi</taxon>
        <taxon>Dikarya</taxon>
        <taxon>Ascomycota</taxon>
        <taxon>Pezizomycotina</taxon>
        <taxon>Sordariomycetes</taxon>
        <taxon>Hypocreomycetidae</taxon>
        <taxon>Hypocreales</taxon>
        <taxon>Ophiocordycipitaceae</taxon>
        <taxon>Tolypocladium</taxon>
    </lineage>
</organism>
<keyword evidence="7 9" id="KW-0472">Membrane</keyword>
<evidence type="ECO:0000256" key="1">
    <source>
        <dbReference type="ARBA" id="ARBA00004127"/>
    </source>
</evidence>
<dbReference type="OrthoDB" id="1699231at2759"/>
<feature type="domain" description="Sodium/calcium exchanger membrane region" evidence="10">
    <location>
        <begin position="317"/>
        <end position="455"/>
    </location>
</feature>
<keyword evidence="12" id="KW-1185">Reference proteome</keyword>
<dbReference type="GO" id="GO:0012505">
    <property type="term" value="C:endomembrane system"/>
    <property type="evidence" value="ECO:0007669"/>
    <property type="project" value="UniProtKB-SubCell"/>
</dbReference>
<keyword evidence="3" id="KW-0813">Transport</keyword>
<proteinExistence type="inferred from homology"/>
<evidence type="ECO:0000313" key="11">
    <source>
        <dbReference type="EMBL" id="POR31050.1"/>
    </source>
</evidence>
<dbReference type="STRING" id="94208.A0A2S4KLI5"/>
<reference evidence="11 12" key="1">
    <citation type="submission" date="2018-01" db="EMBL/GenBank/DDBJ databases">
        <title>Harnessing the power of phylogenomics to disentangle the directionality and signatures of interkingdom host jumping in the parasitic fungal genus Tolypocladium.</title>
        <authorList>
            <person name="Quandt C.A."/>
            <person name="Patterson W."/>
            <person name="Spatafora J.W."/>
        </authorList>
    </citation>
    <scope>NUCLEOTIDE SEQUENCE [LARGE SCALE GENOMIC DNA]</scope>
    <source>
        <strain evidence="11 12">NRBC 100945</strain>
    </source>
</reference>
<dbReference type="InterPro" id="IPR004713">
    <property type="entry name" value="CaH_exchang"/>
</dbReference>
<feature type="transmembrane region" description="Helical" evidence="9">
    <location>
        <begin position="441"/>
        <end position="461"/>
    </location>
</feature>
<feature type="transmembrane region" description="Helical" evidence="9">
    <location>
        <begin position="316"/>
        <end position="335"/>
    </location>
</feature>
<feature type="transmembrane region" description="Helical" evidence="9">
    <location>
        <begin position="261"/>
        <end position="279"/>
    </location>
</feature>
<accession>A0A2S4KLI5</accession>
<feature type="compositionally biased region" description="Polar residues" evidence="8">
    <location>
        <begin position="1"/>
        <end position="27"/>
    </location>
</feature>
<evidence type="ECO:0000313" key="12">
    <source>
        <dbReference type="Proteomes" id="UP000237481"/>
    </source>
</evidence>
<dbReference type="Proteomes" id="UP000237481">
    <property type="component" value="Unassembled WGS sequence"/>
</dbReference>
<comment type="similarity">
    <text evidence="2">Belongs to the Ca(2+):cation antiporter (CaCA) (TC 2.A.19) family.</text>
</comment>
<sequence>MASNSLPVPGSSITNNTANSHESTPLLPSTALDDHGHRDASNRVAHQGESGRSGFHPYPFLTMLWRSSCTASMLVNLLWPFAPVAMVLHFLPGLHLCKFVTAYIAVIPSANLLGFAGQEFARKMPKVLGILIKTMFGSIIEIILFVLLISKHEPDAARGNGAEGNLIPIIQAAILGSILTNLLLCLGLCFFFGGLRRASQKFHAIVSEVGTSLLLFAAFGLLIPSAFYSALREEAFPDLPGLRIRHEKFTERRLQDDVLRISQATSIALIVAFFLYIWYQASSQHSIFDEVIEMDEHRGADRQADMEKPKFTMTETLLAIAMSLALVTLLLVFLVDKIEHVVESGVPDRFLGLILLPLVEKAAEHLTAIDEAWADGVINVVLYHCLGPSIQTALFNGPLVVLVGWAMGKPMDLNFDIFMICLLLLSTLVVRKFLRDGESNWLEGALLVIVYVIIANASWYYPNLRVAISNGLQRGQDLRMIDVSMTVDTFRQLQQLNKGLGRQ</sequence>
<feature type="compositionally biased region" description="Basic and acidic residues" evidence="8">
    <location>
        <begin position="32"/>
        <end position="41"/>
    </location>
</feature>
<feature type="region of interest" description="Disordered" evidence="8">
    <location>
        <begin position="1"/>
        <end position="50"/>
    </location>
</feature>
<feature type="transmembrane region" description="Helical" evidence="9">
    <location>
        <begin position="128"/>
        <end position="149"/>
    </location>
</feature>
<dbReference type="Gene3D" id="1.20.1420.30">
    <property type="entry name" value="NCX, central ion-binding region"/>
    <property type="match status" value="1"/>
</dbReference>
<dbReference type="AlphaFoldDB" id="A0A2S4KLI5"/>
<evidence type="ECO:0000256" key="8">
    <source>
        <dbReference type="SAM" id="MobiDB-lite"/>
    </source>
</evidence>
<keyword evidence="5 9" id="KW-1133">Transmembrane helix</keyword>
<gene>
    <name evidence="11" type="ORF">TPAR_08756</name>
</gene>
<evidence type="ECO:0000256" key="2">
    <source>
        <dbReference type="ARBA" id="ARBA00008170"/>
    </source>
</evidence>
<dbReference type="PANTHER" id="PTHR31503:SF14">
    <property type="entry name" value="VACUOLAR CALCIUM ION TRANSPORTER"/>
    <property type="match status" value="1"/>
</dbReference>
<dbReference type="PANTHER" id="PTHR31503">
    <property type="entry name" value="VACUOLAR CALCIUM ION TRANSPORTER"/>
    <property type="match status" value="1"/>
</dbReference>
<evidence type="ECO:0000259" key="10">
    <source>
        <dbReference type="Pfam" id="PF01699"/>
    </source>
</evidence>
<feature type="domain" description="Sodium/calcium exchanger membrane region" evidence="10">
    <location>
        <begin position="98"/>
        <end position="280"/>
    </location>
</feature>
<evidence type="ECO:0000256" key="9">
    <source>
        <dbReference type="SAM" id="Phobius"/>
    </source>
</evidence>
<feature type="transmembrane region" description="Helical" evidence="9">
    <location>
        <begin position="213"/>
        <end position="231"/>
    </location>
</feature>
<protein>
    <submittedName>
        <fullName evidence="11">Ca2+:H+ antiporter</fullName>
    </submittedName>
</protein>
<dbReference type="InterPro" id="IPR044880">
    <property type="entry name" value="NCX_ion-bd_dom_sf"/>
</dbReference>
<evidence type="ECO:0000256" key="6">
    <source>
        <dbReference type="ARBA" id="ARBA00023065"/>
    </source>
</evidence>
<dbReference type="GO" id="GO:0015369">
    <property type="term" value="F:calcium:proton antiporter activity"/>
    <property type="evidence" value="ECO:0007669"/>
    <property type="project" value="TreeGrafter"/>
</dbReference>
<dbReference type="EMBL" id="PKSG01001110">
    <property type="protein sequence ID" value="POR31050.1"/>
    <property type="molecule type" value="Genomic_DNA"/>
</dbReference>
<feature type="transmembrane region" description="Helical" evidence="9">
    <location>
        <begin position="417"/>
        <end position="434"/>
    </location>
</feature>
<evidence type="ECO:0000256" key="5">
    <source>
        <dbReference type="ARBA" id="ARBA00022989"/>
    </source>
</evidence>
<evidence type="ECO:0000256" key="7">
    <source>
        <dbReference type="ARBA" id="ARBA00023136"/>
    </source>
</evidence>
<dbReference type="Pfam" id="PF01699">
    <property type="entry name" value="Na_Ca_ex"/>
    <property type="match status" value="2"/>
</dbReference>
<dbReference type="GO" id="GO:0006874">
    <property type="term" value="P:intracellular calcium ion homeostasis"/>
    <property type="evidence" value="ECO:0007669"/>
    <property type="project" value="TreeGrafter"/>
</dbReference>
<comment type="caution">
    <text evidence="11">The sequence shown here is derived from an EMBL/GenBank/DDBJ whole genome shotgun (WGS) entry which is preliminary data.</text>
</comment>